<dbReference type="InterPro" id="IPR051284">
    <property type="entry name" value="ZnF_MYMT-QRICH1"/>
</dbReference>
<dbReference type="SMART" id="SM00173">
    <property type="entry name" value="RAS"/>
    <property type="match status" value="1"/>
</dbReference>
<dbReference type="SMART" id="SM00174">
    <property type="entry name" value="RHO"/>
    <property type="match status" value="1"/>
</dbReference>
<dbReference type="SMART" id="SM00175">
    <property type="entry name" value="RAB"/>
    <property type="match status" value="1"/>
</dbReference>
<evidence type="ECO:0000313" key="7">
    <source>
        <dbReference type="EMBL" id="KAL5106688.1"/>
    </source>
</evidence>
<dbReference type="InterPro" id="IPR025662">
    <property type="entry name" value="Sigma_54_int_dom_ATP-bd_1"/>
</dbReference>
<keyword evidence="8" id="KW-1185">Reference proteome</keyword>
<evidence type="ECO:0000259" key="5">
    <source>
        <dbReference type="Pfam" id="PF12012"/>
    </source>
</evidence>
<reference evidence="7 8" key="1">
    <citation type="journal article" date="2022" name="Front. Cell. Infect. Microbiol.">
        <title>The Genomes of Two Strains of Taenia crassiceps the Animal Model for the Study of Human Cysticercosis.</title>
        <authorList>
            <person name="Bobes R.J."/>
            <person name="Estrada K."/>
            <person name="Rios-Valencia D.G."/>
            <person name="Calderon-Gallegos A."/>
            <person name="de la Torre P."/>
            <person name="Carrero J.C."/>
            <person name="Sanchez-Flores A."/>
            <person name="Laclette J.P."/>
        </authorList>
    </citation>
    <scope>NUCLEOTIDE SEQUENCE [LARGE SCALE GENOMIC DNA]</scope>
    <source>
        <strain evidence="7">WFUcys</strain>
    </source>
</reference>
<dbReference type="PROSITE" id="PS00675">
    <property type="entry name" value="SIGMA54_INTERACT_1"/>
    <property type="match status" value="1"/>
</dbReference>
<dbReference type="SMART" id="SM00177">
    <property type="entry name" value="ARF"/>
    <property type="match status" value="1"/>
</dbReference>
<accession>A0ABR4QBH4</accession>
<dbReference type="PROSITE" id="PS51420">
    <property type="entry name" value="RHO"/>
    <property type="match status" value="1"/>
</dbReference>
<evidence type="ECO:0000256" key="3">
    <source>
        <dbReference type="ARBA" id="ARBA00022843"/>
    </source>
</evidence>
<dbReference type="Pfam" id="PF12012">
    <property type="entry name" value="DUF3504"/>
    <property type="match status" value="1"/>
</dbReference>
<proteinExistence type="predicted"/>
<keyword evidence="1" id="KW-1017">Isopeptide bond</keyword>
<dbReference type="Gene3D" id="3.40.50.300">
    <property type="entry name" value="P-loop containing nucleotide triphosphate hydrolases"/>
    <property type="match status" value="1"/>
</dbReference>
<dbReference type="SMART" id="SM00176">
    <property type="entry name" value="RAN"/>
    <property type="match status" value="1"/>
</dbReference>
<dbReference type="EMBL" id="JAKROA010000005">
    <property type="protein sequence ID" value="KAL5106688.1"/>
    <property type="molecule type" value="Genomic_DNA"/>
</dbReference>
<keyword evidence="3" id="KW-0832">Ubl conjugation</keyword>
<dbReference type="PRINTS" id="PR00449">
    <property type="entry name" value="RASTRNSFRMNG"/>
</dbReference>
<dbReference type="InterPro" id="IPR027417">
    <property type="entry name" value="P-loop_NTPase"/>
</dbReference>
<dbReference type="PROSITE" id="PS51417">
    <property type="entry name" value="ARF"/>
    <property type="match status" value="1"/>
</dbReference>
<evidence type="ECO:0000256" key="1">
    <source>
        <dbReference type="ARBA" id="ARBA00022499"/>
    </source>
</evidence>
<dbReference type="SUPFAM" id="SSF52540">
    <property type="entry name" value="P-loop containing nucleoside triphosphate hydrolases"/>
    <property type="match status" value="1"/>
</dbReference>
<evidence type="ECO:0000256" key="2">
    <source>
        <dbReference type="ARBA" id="ARBA00022553"/>
    </source>
</evidence>
<sequence>MLNAFILPKYYILFRLQRSHEMPQSRIKDPVNTLVNLIFNTGCASNPSKPSKAQNLAKTLKRLDPSQLRHNGHSEAKTNGDADSARYDARYKIVLLGESGVGKTSLIRAVVGEPFNPTMISTIGIDFVVQTYNVDNYRIQLQIWDTAGQERYRSLAASTFRDAKGFVIIYDVTNRDSFTKIREEWLKMADVHGSEPVPIFFAGNKADLGRLKEVPTEDGERLAQQQYAHGFFETSALTGSNIQNLFQTVATTMVSIWSVPQSPSVQNNNPFRLADQPQRQQGKQKNKKKRQNMTAIDPDSCQLVEVPIDASGAIVVQDPSALIAGGQVQVGGIVQTGKSILKPELAQHLIQPVGIRSVIDPRVTQSAQRGGRAPARKSLGSSQGLQVLQGAQLIPQPSVIAPAASGLLSLGTRYTPSSGIPLSVATGVGGTSGIINSQGNIFAGGTAMVTTAGAGVDRDAGYRFAAITGASNRGRPRGRRPLRGQFPVVPIDMVRQLGIEQQVILQPAAPVAMRNKAVLCRPLSVSRKTQSGIHSRDVECQFSAEEEALASKHDEDVEEDEMMVVEEPAAPSKKEVDEDADLVEEEEEEEVFSDKNDSDMEGSGETNKQTTGKSDVGANTEAPPTCHSGTQTDEPLKGTKDEQGLKEGANKEVEPEEKEVKYMPFPVPVPVPIYVPVPVFVYARPVPFTLPFPLPCVVPLPLLLKGDEASGGVGSGATAAAATASVKHKPDPDANPTTSGLGQLEAEGLTLKTLSQKRPAKELLDSPADVTSPTGQQGLPSKRLRRTTETVATTPAPTAASVTSTLTTRRPPMSDATYHLKFSYGINAWRLWVNHTSQPKSLADLVDVPDDELNIALTRFVHEVRKPNNETYVADSIFYLCLGIQEYLNENGRTINLFGEPRFASFANALDTVLADFRPRISPEGMLICRIEEEHMWEARQLGNETPHILLFTLLYFITKHMWLRTGSQHSQLRFANFKLKRENPSSECVLFVSGGSSDSYRMFSTGEQFSRCPIQLFRNYLEKCPQALVAGGGPFYLNPLPEPSSTTWFSETRVPASQLQVMLNRIKMVKEIQEAFMDSQSE</sequence>
<name>A0ABR4QBH4_9CEST</name>
<dbReference type="InterPro" id="IPR005225">
    <property type="entry name" value="Small_GTP-bd"/>
</dbReference>
<dbReference type="PANTHER" id="PTHR45736">
    <property type="entry name" value="ZINC FINGER MYM-TYPE PROTEIN"/>
    <property type="match status" value="1"/>
</dbReference>
<evidence type="ECO:0000256" key="4">
    <source>
        <dbReference type="SAM" id="MobiDB-lite"/>
    </source>
</evidence>
<dbReference type="Proteomes" id="UP001651158">
    <property type="component" value="Unassembled WGS sequence"/>
</dbReference>
<comment type="caution">
    <text evidence="7">The sequence shown here is derived from an EMBL/GenBank/DDBJ whole genome shotgun (WGS) entry which is preliminary data.</text>
</comment>
<evidence type="ECO:0000259" key="6">
    <source>
        <dbReference type="Pfam" id="PF25561"/>
    </source>
</evidence>
<evidence type="ECO:0000313" key="8">
    <source>
        <dbReference type="Proteomes" id="UP001651158"/>
    </source>
</evidence>
<feature type="domain" description="ZMYM2-like/QRICH1 C-terminal" evidence="5">
    <location>
        <begin position="928"/>
        <end position="1068"/>
    </location>
</feature>
<feature type="region of interest" description="Disordered" evidence="4">
    <location>
        <begin position="723"/>
        <end position="744"/>
    </location>
</feature>
<dbReference type="PROSITE" id="PS51419">
    <property type="entry name" value="RAB"/>
    <property type="match status" value="1"/>
</dbReference>
<organism evidence="7 8">
    <name type="scientific">Taenia crassiceps</name>
    <dbReference type="NCBI Taxonomy" id="6207"/>
    <lineage>
        <taxon>Eukaryota</taxon>
        <taxon>Metazoa</taxon>
        <taxon>Spiralia</taxon>
        <taxon>Lophotrochozoa</taxon>
        <taxon>Platyhelminthes</taxon>
        <taxon>Cestoda</taxon>
        <taxon>Eucestoda</taxon>
        <taxon>Cyclophyllidea</taxon>
        <taxon>Taeniidae</taxon>
        <taxon>Taenia</taxon>
    </lineage>
</organism>
<protein>
    <submittedName>
        <fullName evidence="7">Zinc finger MYM-type protein 2</fullName>
    </submittedName>
</protein>
<dbReference type="CDD" id="cd00154">
    <property type="entry name" value="Rab"/>
    <property type="match status" value="1"/>
</dbReference>
<dbReference type="Pfam" id="PF25561">
    <property type="entry name" value="QRICH1"/>
    <property type="match status" value="1"/>
</dbReference>
<dbReference type="PROSITE" id="PS51421">
    <property type="entry name" value="RAS"/>
    <property type="match status" value="1"/>
</dbReference>
<feature type="region of interest" description="Disordered" evidence="4">
    <location>
        <begin position="546"/>
        <end position="658"/>
    </location>
</feature>
<feature type="compositionally biased region" description="Basic residues" evidence="4">
    <location>
        <begin position="282"/>
        <end position="291"/>
    </location>
</feature>
<dbReference type="PANTHER" id="PTHR45736:SF1">
    <property type="entry name" value="WITHOUT CHILDREN, ISOFORM B"/>
    <property type="match status" value="1"/>
</dbReference>
<feature type="compositionally biased region" description="Acidic residues" evidence="4">
    <location>
        <begin position="577"/>
        <end position="591"/>
    </location>
</feature>
<dbReference type="NCBIfam" id="TIGR00231">
    <property type="entry name" value="small_GTP"/>
    <property type="match status" value="1"/>
</dbReference>
<dbReference type="Pfam" id="PF00071">
    <property type="entry name" value="Ras"/>
    <property type="match status" value="1"/>
</dbReference>
<feature type="region of interest" description="Disordered" evidence="4">
    <location>
        <begin position="760"/>
        <end position="805"/>
    </location>
</feature>
<dbReference type="InterPro" id="IPR057926">
    <property type="entry name" value="QRICH1_dom"/>
</dbReference>
<dbReference type="InterPro" id="IPR021893">
    <property type="entry name" value="ZMYM2-like_C"/>
</dbReference>
<keyword evidence="2" id="KW-0597">Phosphoprotein</keyword>
<feature type="region of interest" description="Disordered" evidence="4">
    <location>
        <begin position="265"/>
        <end position="295"/>
    </location>
</feature>
<feature type="compositionally biased region" description="Polar residues" evidence="4">
    <location>
        <begin position="604"/>
        <end position="613"/>
    </location>
</feature>
<feature type="domain" description="QRICH1-like" evidence="6">
    <location>
        <begin position="819"/>
        <end position="917"/>
    </location>
</feature>
<gene>
    <name evidence="7" type="ORF">TcWFU_003008</name>
</gene>
<feature type="compositionally biased region" description="Basic and acidic residues" evidence="4">
    <location>
        <begin position="634"/>
        <end position="658"/>
    </location>
</feature>
<feature type="compositionally biased region" description="Low complexity" evidence="4">
    <location>
        <begin position="789"/>
        <end position="805"/>
    </location>
</feature>
<feature type="compositionally biased region" description="Polar residues" evidence="4">
    <location>
        <begin position="769"/>
        <end position="779"/>
    </location>
</feature>
<dbReference type="InterPro" id="IPR001806">
    <property type="entry name" value="Small_GTPase"/>
</dbReference>